<dbReference type="InterPro" id="IPR029058">
    <property type="entry name" value="AB_hydrolase_fold"/>
</dbReference>
<dbReference type="SUPFAM" id="SSF53474">
    <property type="entry name" value="alpha/beta-Hydrolases"/>
    <property type="match status" value="1"/>
</dbReference>
<dbReference type="EMBL" id="CAADFX010000039">
    <property type="protein sequence ID" value="VFK55969.1"/>
    <property type="molecule type" value="Genomic_DNA"/>
</dbReference>
<protein>
    <submittedName>
        <fullName evidence="4">Pimeloyl-ACP methyl ester carboxylesterase</fullName>
    </submittedName>
</protein>
<dbReference type="Gene3D" id="3.40.50.1820">
    <property type="entry name" value="alpha/beta hydrolase"/>
    <property type="match status" value="1"/>
</dbReference>
<dbReference type="GO" id="GO:0006654">
    <property type="term" value="P:phosphatidic acid biosynthetic process"/>
    <property type="evidence" value="ECO:0007669"/>
    <property type="project" value="TreeGrafter"/>
</dbReference>
<dbReference type="Pfam" id="PF12697">
    <property type="entry name" value="Abhydrolase_6"/>
    <property type="match status" value="1"/>
</dbReference>
<dbReference type="EMBL" id="CAADFV010000002">
    <property type="protein sequence ID" value="VFK50377.1"/>
    <property type="molecule type" value="Genomic_DNA"/>
</dbReference>
<reference evidence="4" key="1">
    <citation type="submission" date="2019-02" db="EMBL/GenBank/DDBJ databases">
        <authorList>
            <person name="Gruber-Vodicka R. H."/>
            <person name="Seah K. B. B."/>
        </authorList>
    </citation>
    <scope>NUCLEOTIDE SEQUENCE</scope>
    <source>
        <strain evidence="4">BECK_BY1</strain>
        <strain evidence="2">BECK_BY2</strain>
        <strain evidence="3">BECK_BY3</strain>
    </source>
</reference>
<proteinExistence type="predicted"/>
<feature type="domain" description="AB hydrolase-1" evidence="1">
    <location>
        <begin position="19"/>
        <end position="252"/>
    </location>
</feature>
<evidence type="ECO:0000313" key="4">
    <source>
        <dbReference type="EMBL" id="VFK55969.1"/>
    </source>
</evidence>
<dbReference type="AlphaFoldDB" id="A0A450ZQ55"/>
<dbReference type="InterPro" id="IPR000073">
    <property type="entry name" value="AB_hydrolase_1"/>
</dbReference>
<name>A0A450ZQ55_9GAMM</name>
<dbReference type="GO" id="GO:0055088">
    <property type="term" value="P:lipid homeostasis"/>
    <property type="evidence" value="ECO:0007669"/>
    <property type="project" value="TreeGrafter"/>
</dbReference>
<evidence type="ECO:0000313" key="2">
    <source>
        <dbReference type="EMBL" id="VFK50377.1"/>
    </source>
</evidence>
<dbReference type="PANTHER" id="PTHR42886:SF42">
    <property type="entry name" value="ALPHA_BETA-HYDROLASES SUPERFAMILY PROTEIN"/>
    <property type="match status" value="1"/>
</dbReference>
<dbReference type="GO" id="GO:0042171">
    <property type="term" value="F:lysophosphatidic acid acyltransferase activity"/>
    <property type="evidence" value="ECO:0007669"/>
    <property type="project" value="TreeGrafter"/>
</dbReference>
<evidence type="ECO:0000259" key="1">
    <source>
        <dbReference type="Pfam" id="PF12697"/>
    </source>
</evidence>
<dbReference type="EMBL" id="CAADFY010000002">
    <property type="protein sequence ID" value="VFK51553.1"/>
    <property type="molecule type" value="Genomic_DNA"/>
</dbReference>
<dbReference type="GO" id="GO:0052689">
    <property type="term" value="F:carboxylic ester hydrolase activity"/>
    <property type="evidence" value="ECO:0007669"/>
    <property type="project" value="TreeGrafter"/>
</dbReference>
<accession>A0A450ZQ55</accession>
<evidence type="ECO:0000313" key="3">
    <source>
        <dbReference type="EMBL" id="VFK51553.1"/>
    </source>
</evidence>
<sequence>MNLEIISHHPKTDANSTPLLFVHGAFCGAWVWDEYFLPYFAEQGFSAHAVSFRGHGKSEGYSRLAFNGVADYVEDLKKTIEAMEKPPILIGHSMGGVVIQWYLQKYSVPGAVLLASGPPYGMLASSLTTFLKHPILSSQVSMIPLVQLFSSNPMVMEMICKTLFSNRIPREKALNFVRRTQLESLRTIFDLGWPHRPRNSGTPLLVLGAEQDYFVTPYMVKATASAYKVAAEIFPNMGHAMMVEAKWRDVADRITRWIKDELPKVPSLAAPK</sequence>
<organism evidence="4">
    <name type="scientific">Candidatus Kentrum sp. TUN</name>
    <dbReference type="NCBI Taxonomy" id="2126343"/>
    <lineage>
        <taxon>Bacteria</taxon>
        <taxon>Pseudomonadati</taxon>
        <taxon>Pseudomonadota</taxon>
        <taxon>Gammaproteobacteria</taxon>
        <taxon>Candidatus Kentrum</taxon>
    </lineage>
</organism>
<dbReference type="PANTHER" id="PTHR42886">
    <property type="entry name" value="RE40534P-RELATED"/>
    <property type="match status" value="1"/>
</dbReference>
<gene>
    <name evidence="4" type="ORF">BECKTUN1418D_GA0071000_10393</name>
    <name evidence="2" type="ORF">BECKTUN1418E_GA0071001_100262</name>
    <name evidence="3" type="ORF">BECKTUN1418F_GA0071002_100260</name>
</gene>